<evidence type="ECO:0000313" key="1">
    <source>
        <dbReference type="EMBL" id="WHZ55989.1"/>
    </source>
</evidence>
<dbReference type="EMBL" id="CP126116">
    <property type="protein sequence ID" value="WHZ55989.1"/>
    <property type="molecule type" value="Genomic_DNA"/>
</dbReference>
<name>A0ACD4R6B6_9BACI</name>
<proteinExistence type="predicted"/>
<accession>A0ACD4R6B6</accession>
<sequence>MSKLVLFCFPYAGGSGSIFNNWRNYLHHSIELQPIHYAGRGKRFQECCYQDMNEITNDIFENITGYINKSNYSFFGHSMGGLIAYELCKKMVSEGLHSPAHIFLSGIKPPNHVREKKVHNLPEKEFKEKIGKLNGTPKEILNNQELMDIYLPILRSDFKLIEEYEFSREGYKLNTSITAMYGKQDDITEEDMKKWTDFTSKDSQVRGYPGGHFFINENYIDIIDLINLTLVGRGGFYDQSYI</sequence>
<protein>
    <submittedName>
        <fullName evidence="1">Thioesterase domain-containing protein</fullName>
    </submittedName>
</protein>
<reference evidence="2" key="1">
    <citation type="journal article" date="2025" name="Aquaculture">
        <title>Assessment of the bioflocculant production and safety properties of Metabacillus hrfriensis sp. nov. based on phenotypic and whole-genome sequencing analysis.</title>
        <authorList>
            <person name="Zhang R."/>
            <person name="Zhao Z."/>
            <person name="Luo L."/>
            <person name="Wang S."/>
            <person name="Guo K."/>
            <person name="Xu W."/>
        </authorList>
    </citation>
    <scope>NUCLEOTIDE SEQUENCE [LARGE SCALE GENOMIC DNA]</scope>
    <source>
        <strain evidence="2">CT-WN-B3</strain>
    </source>
</reference>
<keyword evidence="2" id="KW-1185">Reference proteome</keyword>
<organism evidence="1 2">
    <name type="scientific">Metabacillus hrfriensis</name>
    <dbReference type="NCBI Taxonomy" id="3048891"/>
    <lineage>
        <taxon>Bacteria</taxon>
        <taxon>Bacillati</taxon>
        <taxon>Bacillota</taxon>
        <taxon>Bacilli</taxon>
        <taxon>Bacillales</taxon>
        <taxon>Bacillaceae</taxon>
        <taxon>Metabacillus</taxon>
    </lineage>
</organism>
<evidence type="ECO:0000313" key="2">
    <source>
        <dbReference type="Proteomes" id="UP001226091"/>
    </source>
</evidence>
<dbReference type="Proteomes" id="UP001226091">
    <property type="component" value="Chromosome"/>
</dbReference>
<gene>
    <name evidence="1" type="ORF">QLQ22_14855</name>
</gene>